<evidence type="ECO:0000259" key="2">
    <source>
        <dbReference type="Pfam" id="PF17936"/>
    </source>
</evidence>
<protein>
    <submittedName>
        <fullName evidence="3">Ig-like domain-containing protein</fullName>
    </submittedName>
</protein>
<feature type="compositionally biased region" description="Basic and acidic residues" evidence="1">
    <location>
        <begin position="367"/>
        <end position="376"/>
    </location>
</feature>
<evidence type="ECO:0000313" key="5">
    <source>
        <dbReference type="Proteomes" id="UP001149607"/>
    </source>
</evidence>
<evidence type="ECO:0000256" key="1">
    <source>
        <dbReference type="SAM" id="MobiDB-lite"/>
    </source>
</evidence>
<dbReference type="Gene3D" id="2.160.20.160">
    <property type="match status" value="1"/>
</dbReference>
<dbReference type="Gene3D" id="2.60.40.10">
    <property type="entry name" value="Immunoglobulins"/>
    <property type="match status" value="1"/>
</dbReference>
<feature type="region of interest" description="Disordered" evidence="1">
    <location>
        <begin position="159"/>
        <end position="229"/>
    </location>
</feature>
<feature type="compositionally biased region" description="Polar residues" evidence="1">
    <location>
        <begin position="627"/>
        <end position="640"/>
    </location>
</feature>
<feature type="compositionally biased region" description="Basic and acidic residues" evidence="1">
    <location>
        <begin position="563"/>
        <end position="578"/>
    </location>
</feature>
<dbReference type="EMBL" id="JAPQFL010000001">
    <property type="protein sequence ID" value="MDD9327277.1"/>
    <property type="molecule type" value="Genomic_DNA"/>
</dbReference>
<feature type="region of interest" description="Disordered" evidence="1">
    <location>
        <begin position="345"/>
        <end position="376"/>
    </location>
</feature>
<keyword evidence="5" id="KW-1185">Reference proteome</keyword>
<dbReference type="InterPro" id="IPR038081">
    <property type="entry name" value="CalX-like_sf"/>
</dbReference>
<dbReference type="InterPro" id="IPR013783">
    <property type="entry name" value="Ig-like_fold"/>
</dbReference>
<feature type="region of interest" description="Disordered" evidence="1">
    <location>
        <begin position="242"/>
        <end position="333"/>
    </location>
</feature>
<feature type="compositionally biased region" description="Polar residues" evidence="1">
    <location>
        <begin position="754"/>
        <end position="767"/>
    </location>
</feature>
<feature type="compositionally biased region" description="Basic and acidic residues" evidence="1">
    <location>
        <begin position="857"/>
        <end position="876"/>
    </location>
</feature>
<feature type="region of interest" description="Disordered" evidence="1">
    <location>
        <begin position="476"/>
        <end position="900"/>
    </location>
</feature>
<feature type="compositionally biased region" description="Polar residues" evidence="1">
    <location>
        <begin position="829"/>
        <end position="840"/>
    </location>
</feature>
<feature type="domain" description="Bacterial Ig" evidence="2">
    <location>
        <begin position="185"/>
        <end position="255"/>
    </location>
</feature>
<gene>
    <name evidence="3" type="ORF">ORY91_000660</name>
    <name evidence="4" type="ORF">V9W64_02685</name>
</gene>
<evidence type="ECO:0000313" key="4">
    <source>
        <dbReference type="EMBL" id="WWY03668.1"/>
    </source>
</evidence>
<feature type="compositionally biased region" description="Polar residues" evidence="1">
    <location>
        <begin position="204"/>
        <end position="213"/>
    </location>
</feature>
<feature type="compositionally biased region" description="Basic and acidic residues" evidence="1">
    <location>
        <begin position="690"/>
        <end position="705"/>
    </location>
</feature>
<feature type="compositionally biased region" description="Basic and acidic residues" evidence="1">
    <location>
        <begin position="813"/>
        <end position="827"/>
    </location>
</feature>
<dbReference type="InterPro" id="IPR041498">
    <property type="entry name" value="Big_6"/>
</dbReference>
<feature type="compositionally biased region" description="Basic and acidic residues" evidence="1">
    <location>
        <begin position="607"/>
        <end position="626"/>
    </location>
</feature>
<feature type="compositionally biased region" description="Low complexity" evidence="1">
    <location>
        <begin position="159"/>
        <end position="179"/>
    </location>
</feature>
<feature type="compositionally biased region" description="Polar residues" evidence="1">
    <location>
        <begin position="354"/>
        <end position="366"/>
    </location>
</feature>
<feature type="compositionally biased region" description="Low complexity" evidence="1">
    <location>
        <begin position="783"/>
        <end position="801"/>
    </location>
</feature>
<dbReference type="Pfam" id="PF17936">
    <property type="entry name" value="Big_6"/>
    <property type="match status" value="1"/>
</dbReference>
<name>A0A9X4E0L3_9NEIS</name>
<dbReference type="Proteomes" id="UP001149607">
    <property type="component" value="Chromosome"/>
</dbReference>
<feature type="compositionally biased region" description="Basic and acidic residues" evidence="1">
    <location>
        <begin position="734"/>
        <end position="753"/>
    </location>
</feature>
<sequence length="1693" mass="176769">MSKNITLKVNSAKETLDTLQFNTAGNQAVRVKAQPNVNYELTDEATGFGPENIMTQRSGNDLHIAFEGSDIAEPDLIIEGYYDQDNTNLLIGRHENGNFYPYVPESGQTADAVSMLADHVAAGQALGGNPVTSPLWVFNPLWLLALLPIAGAIAAISGGSGDKAAPKTAAPTVTVTSTDTDGDGNPDKTTISGKTDPDAEVTITLPNGDTITTKADKDGNYSVDTPTPLKDGDKVTVVAKAPGKEASDPTEGTVPALPDTTADSPDVVANDDGSVTVTPGKDNVTNKVDYTDEDGNDQTITATKQPDGTWTATDKDGNPIPTAPDANNPSKPWIDPTTGKITLPPEAVKDGSDVNATATDGNGNTANDKDTAKDDPKNAKVIFEDKDGDGNNDNIVTETPKNEGETLKTTIKLDNNNGVENLVIGINSPDNGGVNGDDFDLTNVTFTNGVTSNGDGTVNVPAGVTEFDVIVPIKADQSTEGNETGKISVGNPTDGTVVDGNEFTITDTSTTPAQPQPQPKAEQPTVTPSDDDGSVKVTPGNGNNGGTINYTGEDDSDNTITTKKGDDGQWTATDKDGNELPTAPDTNNPNKPWIDPTTGVVTIPQDAVKDGSDVTAKGTEEGKTESDPATDTAGNDSTPVQPQPQPKAEQPTVTPSDNDGSVTVTPGNGNNGGTINYTGEDDSDNTITTKKGDDGQWTATDKDGNELPTAPDTNNPNKPWIDPTTGVVTIPQDSVKDGSDVTAKGTEEGKTESDPATGTAGNDSNTPAEKAEQPTVTPSTDDGSVTVTPGNGNNGGTINYTGEDDSDNTITTKKGDDGQWTATDKDGNQLPTAPDTNNPNKPWIDPTTGVVTIPQDAVKDGSDVTAKGTEEGKTESDPATDTAGTDSKNATVDNSNNDGVVTTSVNEGEVQVTTVKLTNNNGTDTLTLDDVVGTASADDFDTLEFSDGVTVDATTGLIKVPAGVTEFTISMRTVEDNTTEGDETIKFTIGGVEGNEATIKDTSTTPAEPVRIASLDLIDNLTDEDDPNRLPINGSTEASGYYEGGVSKYIGQIANASGDTALSRDTGLTNDPNITLIVNLEKPLAAGQTLEVIRYTMVNGQRTNPEDVSGKLTSTDQQEFLLKDDLAKTFGTDYQYEVIAKTNGNEDAKQTYDFRLDTEVEAMEVTKANFQNGNAEIELTARGNSEKGATIYGVWESGGNPQFVQFTETNGVYTANLQGFSHKNASGLQIITVDAAGNILTQKTNFIRNLFSEYNDQLGPDTTANSILGTGGYDDDSRIAARQGVAGSPNGVVTTDGNDALIIGLDQFGGMGMLNGSLSDEGGVANPRVNKINTGAGDDFILVRGVYQGFEKDSEIEMGAGNDKFQVNHAVLGSVANPKLRLNMGEGNNIINLKEYVGSTIQSFITSGDGNDTMLVGSNWDGVKTANFGHGDNILNVGGYIANNGNVLASTIDFGNGNDQFITGGHVDDRNLTVNMGDGDNFLQVGGSLVGGKVIMGSGDDIAVLTGMGATHKLTSDTADTQLVMGAGNDTVTLTGGSVRGLVDLGDGDDTLSVNTIINSPNANELRFDGGAGNDTIILTGGDETYTMALIKNFEVVDMKATATKQILNVKIADILENDNVTELYIKGGAEDVVNLGNGNSTDVNLNDRLNGNDVVWTKMDASQKTVDGITYDAYTVSTSTEWVYIQQGVQVV</sequence>
<dbReference type="RefSeq" id="WP_274584528.1">
    <property type="nucleotide sequence ID" value="NZ_CP146598.1"/>
</dbReference>
<proteinExistence type="predicted"/>
<reference evidence="3" key="1">
    <citation type="submission" date="2022-10" db="EMBL/GenBank/DDBJ databases">
        <authorList>
            <person name="Boutroux M."/>
        </authorList>
    </citation>
    <scope>NUCLEOTIDE SEQUENCE</scope>
    <source>
        <strain evidence="3">51.81</strain>
    </source>
</reference>
<feature type="compositionally biased region" description="Polar residues" evidence="1">
    <location>
        <begin position="297"/>
        <end position="312"/>
    </location>
</feature>
<dbReference type="SUPFAM" id="SSF141072">
    <property type="entry name" value="CalX-like"/>
    <property type="match status" value="2"/>
</dbReference>
<feature type="compositionally biased region" description="Polar residues" evidence="1">
    <location>
        <begin position="273"/>
        <end position="288"/>
    </location>
</feature>
<dbReference type="EMBL" id="CP146598">
    <property type="protein sequence ID" value="WWY03668.1"/>
    <property type="molecule type" value="Genomic_DNA"/>
</dbReference>
<feature type="compositionally biased region" description="Low complexity" evidence="1">
    <location>
        <begin position="660"/>
        <end position="678"/>
    </location>
</feature>
<evidence type="ECO:0000313" key="3">
    <source>
        <dbReference type="EMBL" id="MDD9327277.1"/>
    </source>
</evidence>
<reference evidence="4" key="2">
    <citation type="submission" date="2024-02" db="EMBL/GenBank/DDBJ databases">
        <title>Neisseria leonii sp. nov.</title>
        <authorList>
            <person name="Boutroux M."/>
            <person name="Favre-Rochex S."/>
            <person name="Gorgette O."/>
            <person name="Touak G."/>
            <person name="Muhle E."/>
            <person name="Chesneau O."/>
            <person name="Clermont D."/>
            <person name="Rahi P."/>
        </authorList>
    </citation>
    <scope>NUCLEOTIDE SEQUENCE</scope>
    <source>
        <strain evidence="4">51.81</strain>
    </source>
</reference>
<feature type="compositionally biased region" description="Polar residues" evidence="1">
    <location>
        <begin position="877"/>
        <end position="900"/>
    </location>
</feature>
<feature type="compositionally biased region" description="Low complexity" evidence="1">
    <location>
        <begin position="506"/>
        <end position="525"/>
    </location>
</feature>
<accession>A0A9X4E0L3</accession>
<organism evidence="3">
    <name type="scientific">Neisseria leonii</name>
    <dbReference type="NCBI Taxonomy" id="2995413"/>
    <lineage>
        <taxon>Bacteria</taxon>
        <taxon>Pseudomonadati</taxon>
        <taxon>Pseudomonadota</taxon>
        <taxon>Betaproteobacteria</taxon>
        <taxon>Neisseriales</taxon>
        <taxon>Neisseriaceae</taxon>
        <taxon>Neisseria</taxon>
    </lineage>
</organism>